<protein>
    <submittedName>
        <fullName evidence="1">Uncharacterized protein</fullName>
    </submittedName>
</protein>
<comment type="caution">
    <text evidence="1">The sequence shown here is derived from an EMBL/GenBank/DDBJ whole genome shotgun (WGS) entry which is preliminary data.</text>
</comment>
<evidence type="ECO:0000313" key="2">
    <source>
        <dbReference type="Proteomes" id="UP000050525"/>
    </source>
</evidence>
<reference evidence="1 2" key="1">
    <citation type="journal article" date="2012" name="Genome Biol.">
        <title>Sequencing three crocodilian genomes to illuminate the evolution of archosaurs and amniotes.</title>
        <authorList>
            <person name="St John J.A."/>
            <person name="Braun E.L."/>
            <person name="Isberg S.R."/>
            <person name="Miles L.G."/>
            <person name="Chong A.Y."/>
            <person name="Gongora J."/>
            <person name="Dalzell P."/>
            <person name="Moran C."/>
            <person name="Bed'hom B."/>
            <person name="Abzhanov A."/>
            <person name="Burgess S.C."/>
            <person name="Cooksey A.M."/>
            <person name="Castoe T.A."/>
            <person name="Crawford N.G."/>
            <person name="Densmore L.D."/>
            <person name="Drew J.C."/>
            <person name="Edwards S.V."/>
            <person name="Faircloth B.C."/>
            <person name="Fujita M.K."/>
            <person name="Greenwold M.J."/>
            <person name="Hoffmann F.G."/>
            <person name="Howard J.M."/>
            <person name="Iguchi T."/>
            <person name="Janes D.E."/>
            <person name="Khan S.Y."/>
            <person name="Kohno S."/>
            <person name="de Koning A.J."/>
            <person name="Lance S.L."/>
            <person name="McCarthy F.M."/>
            <person name="McCormack J.E."/>
            <person name="Merchant M.E."/>
            <person name="Peterson D.G."/>
            <person name="Pollock D.D."/>
            <person name="Pourmand N."/>
            <person name="Raney B.J."/>
            <person name="Roessler K.A."/>
            <person name="Sanford J.R."/>
            <person name="Sawyer R.H."/>
            <person name="Schmidt C.J."/>
            <person name="Triplett E.W."/>
            <person name="Tuberville T.D."/>
            <person name="Venegas-Anaya M."/>
            <person name="Howard J.T."/>
            <person name="Jarvis E.D."/>
            <person name="Guillette L.J.Jr."/>
            <person name="Glenn T.C."/>
            <person name="Green R.E."/>
            <person name="Ray D.A."/>
        </authorList>
    </citation>
    <scope>NUCLEOTIDE SEQUENCE [LARGE SCALE GENOMIC DNA]</scope>
    <source>
        <strain evidence="1">KSC_2009_1</strain>
    </source>
</reference>
<organism evidence="1 2">
    <name type="scientific">Alligator mississippiensis</name>
    <name type="common">American alligator</name>
    <dbReference type="NCBI Taxonomy" id="8496"/>
    <lineage>
        <taxon>Eukaryota</taxon>
        <taxon>Metazoa</taxon>
        <taxon>Chordata</taxon>
        <taxon>Craniata</taxon>
        <taxon>Vertebrata</taxon>
        <taxon>Euteleostomi</taxon>
        <taxon>Archelosauria</taxon>
        <taxon>Archosauria</taxon>
        <taxon>Crocodylia</taxon>
        <taxon>Alligatoridae</taxon>
        <taxon>Alligatorinae</taxon>
        <taxon>Alligator</taxon>
    </lineage>
</organism>
<dbReference type="EMBL" id="AKHW03004724">
    <property type="protein sequence ID" value="KYO28939.1"/>
    <property type="molecule type" value="Genomic_DNA"/>
</dbReference>
<dbReference type="AlphaFoldDB" id="A0A151MWY3"/>
<evidence type="ECO:0000313" key="1">
    <source>
        <dbReference type="EMBL" id="KYO28939.1"/>
    </source>
</evidence>
<keyword evidence="2" id="KW-1185">Reference proteome</keyword>
<name>A0A151MWY3_ALLMI</name>
<dbReference type="Proteomes" id="UP000050525">
    <property type="component" value="Unassembled WGS sequence"/>
</dbReference>
<proteinExistence type="predicted"/>
<accession>A0A151MWY3</accession>
<sequence>MGETMQTSMLMVMSIYQTIQIINPSNCDLEGAQVCKLCPASGIKLLQTELTGLETRLKMHFESKNATGIKSGMKLR</sequence>
<gene>
    <name evidence="1" type="ORF">Y1Q_0009775</name>
</gene>